<proteinExistence type="predicted"/>
<gene>
    <name evidence="1" type="ORF">CLORAM_03152</name>
</gene>
<keyword evidence="2" id="KW-1185">Reference proteome</keyword>
<protein>
    <submittedName>
        <fullName evidence="1">Uncharacterized protein</fullName>
    </submittedName>
</protein>
<dbReference type="HOGENOM" id="CLU_3135492_0_0_9"/>
<reference evidence="1" key="1">
    <citation type="submission" date="2007-11" db="EMBL/GenBank/DDBJ databases">
        <authorList>
            <person name="Fulton L."/>
            <person name="Clifton S."/>
            <person name="Fulton B."/>
            <person name="Xu J."/>
            <person name="Minx P."/>
            <person name="Pepin K.H."/>
            <person name="Johnson M."/>
            <person name="Thiruvilangam P."/>
            <person name="Bhonagiri V."/>
            <person name="Nash W.E."/>
            <person name="Mardis E.R."/>
            <person name="Wilson R.K."/>
        </authorList>
    </citation>
    <scope>NUCLEOTIDE SEQUENCE [LARGE SCALE GENOMIC DNA]</scope>
    <source>
        <strain evidence="1">DSM 1402</strain>
    </source>
</reference>
<name>B0N921_9FIRM</name>
<accession>B0N921</accession>
<sequence length="49" mass="5502">MILVYKSTSSVDNVANDEIKDKLKQGLTNHNLLKVLKFQSLVMVLENLG</sequence>
<organism evidence="1 2">
    <name type="scientific">Thomasclavelia ramosa DSM 1402</name>
    <dbReference type="NCBI Taxonomy" id="445974"/>
    <lineage>
        <taxon>Bacteria</taxon>
        <taxon>Bacillati</taxon>
        <taxon>Bacillota</taxon>
        <taxon>Erysipelotrichia</taxon>
        <taxon>Erysipelotrichales</taxon>
        <taxon>Coprobacillaceae</taxon>
        <taxon>Thomasclavelia</taxon>
    </lineage>
</organism>
<evidence type="ECO:0000313" key="2">
    <source>
        <dbReference type="Proteomes" id="UP000005798"/>
    </source>
</evidence>
<dbReference type="Proteomes" id="UP000005798">
    <property type="component" value="Unassembled WGS sequence"/>
</dbReference>
<evidence type="ECO:0000313" key="1">
    <source>
        <dbReference type="EMBL" id="EDS17178.1"/>
    </source>
</evidence>
<dbReference type="EMBL" id="ABFX02000013">
    <property type="protein sequence ID" value="EDS17178.1"/>
    <property type="molecule type" value="Genomic_DNA"/>
</dbReference>
<dbReference type="AlphaFoldDB" id="B0N921"/>
<reference evidence="1" key="2">
    <citation type="submission" date="2014-06" db="EMBL/GenBank/DDBJ databases">
        <title>Draft genome sequence of Clostridium ramosum(DSM 1402).</title>
        <authorList>
            <person name="Sudarsanam P."/>
            <person name="Ley R."/>
            <person name="Guruge J."/>
            <person name="Turnbaugh P.J."/>
            <person name="Mahowald M."/>
            <person name="Liep D."/>
            <person name="Gordon J."/>
        </authorList>
    </citation>
    <scope>NUCLEOTIDE SEQUENCE</scope>
    <source>
        <strain evidence="1">DSM 1402</strain>
    </source>
</reference>
<comment type="caution">
    <text evidence="1">The sequence shown here is derived from an EMBL/GenBank/DDBJ whole genome shotgun (WGS) entry which is preliminary data.</text>
</comment>